<gene>
    <name evidence="4" type="ORF">CIG21_07145</name>
</gene>
<keyword evidence="1 2" id="KW-0732">Signal</keyword>
<dbReference type="InterPro" id="IPR011055">
    <property type="entry name" value="Dup_hybrid_motif"/>
</dbReference>
<dbReference type="Pfam" id="PF01551">
    <property type="entry name" value="Peptidase_M23"/>
    <property type="match status" value="1"/>
</dbReference>
<proteinExistence type="predicted"/>
<dbReference type="GO" id="GO:0004222">
    <property type="term" value="F:metalloendopeptidase activity"/>
    <property type="evidence" value="ECO:0007669"/>
    <property type="project" value="TreeGrafter"/>
</dbReference>
<dbReference type="CDD" id="cd12797">
    <property type="entry name" value="M23_peptidase"/>
    <property type="match status" value="1"/>
</dbReference>
<evidence type="ECO:0000256" key="2">
    <source>
        <dbReference type="SAM" id="SignalP"/>
    </source>
</evidence>
<dbReference type="InterPro" id="IPR016047">
    <property type="entry name" value="M23ase_b-sheet_dom"/>
</dbReference>
<evidence type="ECO:0000259" key="3">
    <source>
        <dbReference type="Pfam" id="PF01551"/>
    </source>
</evidence>
<feature type="chain" id="PRO_5012673161" evidence="2">
    <location>
        <begin position="31"/>
        <end position="169"/>
    </location>
</feature>
<dbReference type="Proteomes" id="UP000215771">
    <property type="component" value="Unassembled WGS sequence"/>
</dbReference>
<comment type="caution">
    <text evidence="4">The sequence shown here is derived from an EMBL/GenBank/DDBJ whole genome shotgun (WGS) entry which is preliminary data.</text>
</comment>
<evidence type="ECO:0000256" key="1">
    <source>
        <dbReference type="ARBA" id="ARBA00022729"/>
    </source>
</evidence>
<dbReference type="EMBL" id="NQMQ01000013">
    <property type="protein sequence ID" value="PAJ69682.1"/>
    <property type="molecule type" value="Genomic_DNA"/>
</dbReference>
<accession>A0A269PDG0</accession>
<protein>
    <submittedName>
        <fullName evidence="4">Peptidase M23</fullName>
    </submittedName>
</protein>
<evidence type="ECO:0000313" key="4">
    <source>
        <dbReference type="EMBL" id="PAJ69682.1"/>
    </source>
</evidence>
<dbReference type="PANTHER" id="PTHR21666:SF289">
    <property type="entry name" value="L-ALA--D-GLU ENDOPEPTIDASE"/>
    <property type="match status" value="1"/>
</dbReference>
<dbReference type="RefSeq" id="WP_095277458.1">
    <property type="nucleotide sequence ID" value="NZ_CP047655.1"/>
</dbReference>
<dbReference type="PROSITE" id="PS51257">
    <property type="entry name" value="PROKAR_LIPOPROTEIN"/>
    <property type="match status" value="1"/>
</dbReference>
<sequence>MYRFTTPPPPLTALILATLTLLISCPPALAWVDPTTGTSHASRVTRPADIPEKNWQPGHRGVDLAVRPGDPVLAAGGGTVHYVGTIAGTPVVSIAHADGIRTTYQPVRTELRKGDPVGEGDIIGALAYSPANAPNRHDGLHWGAIVGKERYIDPLSLLSAPLIRLKPVP</sequence>
<feature type="domain" description="M23ase beta-sheet core" evidence="3">
    <location>
        <begin position="58"/>
        <end position="154"/>
    </location>
</feature>
<dbReference type="AlphaFoldDB" id="A0A269PDG0"/>
<organism evidence="4 5">
    <name type="scientific">Corynebacterium hadale</name>
    <dbReference type="NCBI Taxonomy" id="2026255"/>
    <lineage>
        <taxon>Bacteria</taxon>
        <taxon>Bacillati</taxon>
        <taxon>Actinomycetota</taxon>
        <taxon>Actinomycetes</taxon>
        <taxon>Mycobacteriales</taxon>
        <taxon>Corynebacteriaceae</taxon>
        <taxon>Corynebacterium</taxon>
    </lineage>
</organism>
<evidence type="ECO:0000313" key="5">
    <source>
        <dbReference type="Proteomes" id="UP000215771"/>
    </source>
</evidence>
<dbReference type="Gene3D" id="2.70.70.10">
    <property type="entry name" value="Glucose Permease (Domain IIA)"/>
    <property type="match status" value="1"/>
</dbReference>
<feature type="signal peptide" evidence="2">
    <location>
        <begin position="1"/>
        <end position="30"/>
    </location>
</feature>
<dbReference type="InterPro" id="IPR050570">
    <property type="entry name" value="Cell_wall_metabolism_enzyme"/>
</dbReference>
<dbReference type="SUPFAM" id="SSF51261">
    <property type="entry name" value="Duplicated hybrid motif"/>
    <property type="match status" value="1"/>
</dbReference>
<dbReference type="PANTHER" id="PTHR21666">
    <property type="entry name" value="PEPTIDASE-RELATED"/>
    <property type="match status" value="1"/>
</dbReference>
<name>A0A269PDG0_9CORY</name>
<reference evidence="4 5" key="1">
    <citation type="submission" date="2017-08" db="EMBL/GenBank/DDBJ databases">
        <authorList>
            <person name="de Groot N.N."/>
        </authorList>
    </citation>
    <scope>NUCLEOTIDE SEQUENCE [LARGE SCALE GENOMIC DNA]</scope>
    <source>
        <strain evidence="4 5">NBT06-6</strain>
    </source>
</reference>